<dbReference type="PANTHER" id="PTHR45688">
    <property type="match status" value="1"/>
</dbReference>
<evidence type="ECO:0000256" key="6">
    <source>
        <dbReference type="ARBA" id="ARBA00022576"/>
    </source>
</evidence>
<evidence type="ECO:0000256" key="17">
    <source>
        <dbReference type="ARBA" id="ARBA00042669"/>
    </source>
</evidence>
<dbReference type="Proteomes" id="UP001627154">
    <property type="component" value="Unassembled WGS sequence"/>
</dbReference>
<comment type="catalytic activity">
    <reaction evidence="37">
        <text>N(omega),N('omega)-dimethyl-L-arginine + glyoxylate = 5-(3,3'-dimethylguanidino)-2-oxopentanoate + glycine</text>
        <dbReference type="Rhea" id="RHEA:77315"/>
        <dbReference type="ChEBI" id="CHEBI:36655"/>
        <dbReference type="ChEBI" id="CHEBI:57305"/>
        <dbReference type="ChEBI" id="CHEBI:197308"/>
        <dbReference type="ChEBI" id="CHEBI:197310"/>
    </reaction>
</comment>
<keyword evidence="10" id="KW-0496">Mitochondrion</keyword>
<evidence type="ECO:0000256" key="28">
    <source>
        <dbReference type="ARBA" id="ARBA00044055"/>
    </source>
</evidence>
<keyword evidence="9" id="KW-0809">Transit peptide</keyword>
<evidence type="ECO:0000256" key="3">
    <source>
        <dbReference type="ARBA" id="ARBA00008954"/>
    </source>
</evidence>
<organism evidence="40 41">
    <name type="scientific">Trichogramma kaykai</name>
    <dbReference type="NCBI Taxonomy" id="54128"/>
    <lineage>
        <taxon>Eukaryota</taxon>
        <taxon>Metazoa</taxon>
        <taxon>Ecdysozoa</taxon>
        <taxon>Arthropoda</taxon>
        <taxon>Hexapoda</taxon>
        <taxon>Insecta</taxon>
        <taxon>Pterygota</taxon>
        <taxon>Neoptera</taxon>
        <taxon>Endopterygota</taxon>
        <taxon>Hymenoptera</taxon>
        <taxon>Apocrita</taxon>
        <taxon>Proctotrupomorpha</taxon>
        <taxon>Chalcidoidea</taxon>
        <taxon>Trichogrammatidae</taxon>
        <taxon>Trichogramma</taxon>
    </lineage>
</organism>
<evidence type="ECO:0000256" key="35">
    <source>
        <dbReference type="ARBA" id="ARBA00048760"/>
    </source>
</evidence>
<comment type="catalytic activity">
    <reaction evidence="23">
        <text>N(omega)-methyl-L-arginine + pyruvate = 5-(3-methylguanidino)-2-oxopentanoate + L-alanine</text>
        <dbReference type="Rhea" id="RHEA:77319"/>
        <dbReference type="ChEBI" id="CHEBI:15361"/>
        <dbReference type="ChEBI" id="CHEBI:57972"/>
        <dbReference type="ChEBI" id="CHEBI:114953"/>
        <dbReference type="ChEBI" id="CHEBI:197314"/>
    </reaction>
</comment>
<comment type="cofactor">
    <cofactor evidence="1">
        <name>pyridoxal 5'-phosphate</name>
        <dbReference type="ChEBI" id="CHEBI:597326"/>
    </cofactor>
</comment>
<comment type="catalytic activity">
    <reaction evidence="35">
        <text>N(omega)-methyl-L-arginine + glyoxylate = 5-(3-methylguanidino)-2-oxopentanoate + glycine</text>
        <dbReference type="Rhea" id="RHEA:77323"/>
        <dbReference type="ChEBI" id="CHEBI:36655"/>
        <dbReference type="ChEBI" id="CHEBI:57305"/>
        <dbReference type="ChEBI" id="CHEBI:114953"/>
        <dbReference type="ChEBI" id="CHEBI:197314"/>
    </reaction>
</comment>
<comment type="subunit">
    <text evidence="4">Homotetramer.</text>
</comment>
<sequence length="500" mass="55033">MGRIVTFVCRSSCRHAQRRNFSSSTKLDAIDLPNCAHSPTPYKGASYERVMKSRECMVTTAQKPFYKKPLLLHEGRGQWLWDHEGKRYLDMFAGIATVSVGHCHPKVVEAATQQSRQLGHTTAVYLHPRYHEYAEKLTSKLPAPLSCVYLTNSGSEATELAIQLARIYTGRHEVVSLRNCYHGGTGVAASATCMSVYKYPTMPLPGHVHVTNPDVYRGPWGGRNCRDSPCQANRDCACTGNKCEAEDRYIEQFDELYRTQLPSDGKIAAFTAESIQGVGGTVQFPRNYLRRVYEAVRSRGGLCIADEVQTGFARTGTHFWGFEAHGVRPDIVVMAKGIGNGYPLGAVVTTPEVSQALARASYFNTYAGNPVACAVGNAVVQVIEDESLQENAHTVGTQLLHDLASLMREFPETIGDVRGKGLMIGVELVADPETREFLPADDVAFIFEDIKDSGVLIGRGGVKGNVFRFKPPLCVTKEDAACAVDAFRAALKKFRAQRKR</sequence>
<evidence type="ECO:0000256" key="27">
    <source>
        <dbReference type="ARBA" id="ARBA00043826"/>
    </source>
</evidence>
<comment type="catalytic activity">
    <reaction evidence="18">
        <text>N(omega),N(omega)-dimethyl-L-arginine + pyruvate = 5-(3,3-dimethylguanidino)-2-oxopentanoate + L-alanine</text>
        <dbReference type="Rhea" id="RHEA:77303"/>
        <dbReference type="ChEBI" id="CHEBI:15361"/>
        <dbReference type="ChEBI" id="CHEBI:57972"/>
        <dbReference type="ChEBI" id="CHEBI:58326"/>
        <dbReference type="ChEBI" id="CHEBI:197301"/>
    </reaction>
</comment>
<dbReference type="Gene3D" id="3.40.640.10">
    <property type="entry name" value="Type I PLP-dependent aspartate aminotransferase-like (Major domain)"/>
    <property type="match status" value="1"/>
</dbReference>
<evidence type="ECO:0000256" key="1">
    <source>
        <dbReference type="ARBA" id="ARBA00001933"/>
    </source>
</evidence>
<dbReference type="PIRSF" id="PIRSF000521">
    <property type="entry name" value="Transaminase_4ab_Lys_Orn"/>
    <property type="match status" value="1"/>
</dbReference>
<dbReference type="InterPro" id="IPR015422">
    <property type="entry name" value="PyrdxlP-dep_Trfase_small"/>
</dbReference>
<evidence type="ECO:0000256" key="2">
    <source>
        <dbReference type="ARBA" id="ARBA00004173"/>
    </source>
</evidence>
<evidence type="ECO:0000256" key="24">
    <source>
        <dbReference type="ARBA" id="ARBA00043777"/>
    </source>
</evidence>
<evidence type="ECO:0000256" key="23">
    <source>
        <dbReference type="ARBA" id="ARBA00043758"/>
    </source>
</evidence>
<comment type="catalytic activity">
    <reaction evidence="21">
        <text>N(omega),N(omega)-dimethyl-L-arginine + oxaloacetate = 5-(3,3-dimethylguanidino)-2-oxopentanoate + L-aspartate</text>
        <dbReference type="Rhea" id="RHEA:77343"/>
        <dbReference type="ChEBI" id="CHEBI:16452"/>
        <dbReference type="ChEBI" id="CHEBI:29991"/>
        <dbReference type="ChEBI" id="CHEBI:58326"/>
        <dbReference type="ChEBI" id="CHEBI:197301"/>
    </reaction>
</comment>
<dbReference type="EC" id="2.6.1.40" evidence="12"/>
<evidence type="ECO:0000256" key="20">
    <source>
        <dbReference type="ARBA" id="ARBA00043726"/>
    </source>
</evidence>
<comment type="catalytic activity">
    <reaction evidence="27">
        <text>2-oxopentanoate + N(omega),N(omega)-dimethyl-L-arginine = 5-(3,3-dimethylguanidino)-2-oxopentanoate + L-2-aminopentanoate</text>
        <dbReference type="Rhea" id="RHEA:77359"/>
        <dbReference type="ChEBI" id="CHEBI:28644"/>
        <dbReference type="ChEBI" id="CHEBI:58326"/>
        <dbReference type="ChEBI" id="CHEBI:58441"/>
        <dbReference type="ChEBI" id="CHEBI:197301"/>
    </reaction>
</comment>
<evidence type="ECO:0000256" key="16">
    <source>
        <dbReference type="ARBA" id="ARBA00042611"/>
    </source>
</evidence>
<evidence type="ECO:0000256" key="8">
    <source>
        <dbReference type="ARBA" id="ARBA00022898"/>
    </source>
</evidence>
<keyword evidence="6" id="KW-0032">Aminotransferase</keyword>
<comment type="similarity">
    <text evidence="3 39">Belongs to the class-III pyridoxal-phosphate-dependent aminotransferase family.</text>
</comment>
<dbReference type="GO" id="GO:0047305">
    <property type="term" value="F:(R)-3-amino-2-methylpropionate-pyruvate transaminase activity"/>
    <property type="evidence" value="ECO:0007669"/>
    <property type="project" value="UniProtKB-EC"/>
</dbReference>
<evidence type="ECO:0000256" key="11">
    <source>
        <dbReference type="ARBA" id="ARBA00033660"/>
    </source>
</evidence>
<evidence type="ECO:0000256" key="33">
    <source>
        <dbReference type="ARBA" id="ARBA00048500"/>
    </source>
</evidence>
<dbReference type="InterPro" id="IPR049704">
    <property type="entry name" value="Aminotrans_3_PPA_site"/>
</dbReference>
<evidence type="ECO:0000256" key="25">
    <source>
        <dbReference type="ARBA" id="ARBA00043798"/>
    </source>
</evidence>
<gene>
    <name evidence="40" type="ORF">TKK_010813</name>
</gene>
<dbReference type="GO" id="GO:0008453">
    <property type="term" value="F:alanine-glyoxylate transaminase activity"/>
    <property type="evidence" value="ECO:0007669"/>
    <property type="project" value="UniProtKB-EC"/>
</dbReference>
<evidence type="ECO:0000313" key="40">
    <source>
        <dbReference type="EMBL" id="KAL3395214.1"/>
    </source>
</evidence>
<comment type="caution">
    <text evidence="40">The sequence shown here is derived from an EMBL/GenBank/DDBJ whole genome shotgun (WGS) entry which is preliminary data.</text>
</comment>
<comment type="catalytic activity">
    <reaction evidence="36">
        <text>oxaloacetate + L-alanine = L-aspartate + pyruvate</text>
        <dbReference type="Rhea" id="RHEA:77347"/>
        <dbReference type="ChEBI" id="CHEBI:15361"/>
        <dbReference type="ChEBI" id="CHEBI:16452"/>
        <dbReference type="ChEBI" id="CHEBI:29991"/>
        <dbReference type="ChEBI" id="CHEBI:57972"/>
    </reaction>
</comment>
<accession>A0ABD2WQN3</accession>
<dbReference type="CDD" id="cd00610">
    <property type="entry name" value="OAT_like"/>
    <property type="match status" value="1"/>
</dbReference>
<evidence type="ECO:0000256" key="5">
    <source>
        <dbReference type="ARBA" id="ARBA00013049"/>
    </source>
</evidence>
<comment type="subcellular location">
    <subcellularLocation>
        <location evidence="2">Mitochondrion</location>
    </subcellularLocation>
</comment>
<keyword evidence="7" id="KW-0808">Transferase</keyword>
<proteinExistence type="inferred from homology"/>
<evidence type="ECO:0000256" key="19">
    <source>
        <dbReference type="ARBA" id="ARBA00043679"/>
    </source>
</evidence>
<evidence type="ECO:0000256" key="4">
    <source>
        <dbReference type="ARBA" id="ARBA00011881"/>
    </source>
</evidence>
<dbReference type="PROSITE" id="PS00600">
    <property type="entry name" value="AA_TRANSFER_CLASS_3"/>
    <property type="match status" value="1"/>
</dbReference>
<evidence type="ECO:0000256" key="9">
    <source>
        <dbReference type="ARBA" id="ARBA00022946"/>
    </source>
</evidence>
<evidence type="ECO:0000256" key="13">
    <source>
        <dbReference type="ARBA" id="ARBA00039862"/>
    </source>
</evidence>
<evidence type="ECO:0000256" key="38">
    <source>
        <dbReference type="ARBA" id="ARBA00058068"/>
    </source>
</evidence>
<reference evidence="40 41" key="1">
    <citation type="journal article" date="2024" name="bioRxiv">
        <title>A reference genome for Trichogramma kaykai: A tiny desert-dwelling parasitoid wasp with competing sex-ratio distorters.</title>
        <authorList>
            <person name="Culotta J."/>
            <person name="Lindsey A.R."/>
        </authorList>
    </citation>
    <scope>NUCLEOTIDE SEQUENCE [LARGE SCALE GENOMIC DNA]</scope>
    <source>
        <strain evidence="40 41">KSX58</strain>
    </source>
</reference>
<evidence type="ECO:0000256" key="15">
    <source>
        <dbReference type="ARBA" id="ARBA00041845"/>
    </source>
</evidence>
<evidence type="ECO:0000256" key="31">
    <source>
        <dbReference type="ARBA" id="ARBA00047892"/>
    </source>
</evidence>
<comment type="catalytic activity">
    <reaction evidence="26">
        <text>3-oxopropanoate + L-alanine = beta-alanine + pyruvate</text>
        <dbReference type="Rhea" id="RHEA:14077"/>
        <dbReference type="ChEBI" id="CHEBI:15361"/>
        <dbReference type="ChEBI" id="CHEBI:33190"/>
        <dbReference type="ChEBI" id="CHEBI:57966"/>
        <dbReference type="ChEBI" id="CHEBI:57972"/>
        <dbReference type="EC" id="2.6.1.18"/>
    </reaction>
    <physiologicalReaction direction="right-to-left" evidence="26">
        <dbReference type="Rhea" id="RHEA:14079"/>
    </physiologicalReaction>
</comment>
<protein>
    <recommendedName>
        <fullName evidence="13">Alanine--glyoxylate aminotransferase 2, mitochondrial</fullName>
        <ecNumber evidence="28">2.6.1.18</ecNumber>
        <ecNumber evidence="12">2.6.1.40</ecNumber>
        <ecNumber evidence="5">2.6.1.44</ecNumber>
    </recommendedName>
    <alternativeName>
        <fullName evidence="14">(R)-3-amino-2-methylpropionate--pyruvate transaminase</fullName>
    </alternativeName>
    <alternativeName>
        <fullName evidence="16">Beta-ALAAT II</fullName>
    </alternativeName>
    <alternativeName>
        <fullName evidence="17">Beta-alanine-pyruvate aminotransferase</fullName>
    </alternativeName>
    <alternativeName>
        <fullName evidence="30">D-3-aminoisobutyrate-pyruvate aminotransferase</fullName>
    </alternativeName>
    <alternativeName>
        <fullName evidence="15">D-AIBAT</fullName>
    </alternativeName>
    <alternativeName>
        <fullName evidence="29">D-beta-aminoisobutyrate-pyruvate aminotransferase</fullName>
    </alternativeName>
</protein>
<evidence type="ECO:0000256" key="21">
    <source>
        <dbReference type="ARBA" id="ARBA00043749"/>
    </source>
</evidence>
<evidence type="ECO:0000256" key="18">
    <source>
        <dbReference type="ARBA" id="ARBA00043669"/>
    </source>
</evidence>
<name>A0ABD2WQN3_9HYME</name>
<dbReference type="Gene3D" id="3.90.1150.10">
    <property type="entry name" value="Aspartate Aminotransferase, domain 1"/>
    <property type="match status" value="1"/>
</dbReference>
<comment type="catalytic activity">
    <reaction evidence="25">
        <text>N(omega),N('omega)-dimethyl-L-arginine + pyruvate = 5-(3,3'-dimethylguanidino)-2-oxopentanoate + L-alanine</text>
        <dbReference type="Rhea" id="RHEA:77307"/>
        <dbReference type="ChEBI" id="CHEBI:15361"/>
        <dbReference type="ChEBI" id="CHEBI:57972"/>
        <dbReference type="ChEBI" id="CHEBI:197308"/>
        <dbReference type="ChEBI" id="CHEBI:197310"/>
    </reaction>
</comment>
<evidence type="ECO:0000256" key="37">
    <source>
        <dbReference type="ARBA" id="ARBA00049480"/>
    </source>
</evidence>
<dbReference type="GO" id="GO:0005739">
    <property type="term" value="C:mitochondrion"/>
    <property type="evidence" value="ECO:0007669"/>
    <property type="project" value="UniProtKB-SubCell"/>
</dbReference>
<evidence type="ECO:0000256" key="26">
    <source>
        <dbReference type="ARBA" id="ARBA00043825"/>
    </source>
</evidence>
<evidence type="ECO:0000256" key="39">
    <source>
        <dbReference type="RuleBase" id="RU003560"/>
    </source>
</evidence>
<comment type="catalytic activity">
    <reaction evidence="11">
        <text>glyoxylate + L-alanine = glycine + pyruvate</text>
        <dbReference type="Rhea" id="RHEA:24248"/>
        <dbReference type="ChEBI" id="CHEBI:15361"/>
        <dbReference type="ChEBI" id="CHEBI:36655"/>
        <dbReference type="ChEBI" id="CHEBI:57305"/>
        <dbReference type="ChEBI" id="CHEBI:57972"/>
        <dbReference type="EC" id="2.6.1.44"/>
    </reaction>
    <physiologicalReaction direction="left-to-right" evidence="11">
        <dbReference type="Rhea" id="RHEA:24249"/>
    </physiologicalReaction>
</comment>
<dbReference type="AlphaFoldDB" id="A0ABD2WQN3"/>
<evidence type="ECO:0000256" key="12">
    <source>
        <dbReference type="ARBA" id="ARBA00039130"/>
    </source>
</evidence>
<evidence type="ECO:0000313" key="41">
    <source>
        <dbReference type="Proteomes" id="UP001627154"/>
    </source>
</evidence>
<evidence type="ECO:0000256" key="30">
    <source>
        <dbReference type="ARBA" id="ARBA00044258"/>
    </source>
</evidence>
<comment type="catalytic activity">
    <reaction evidence="33">
        <text>2-oxohexanoate + N(omega),N(omega)-dimethyl-L-arginine = L-2-aminohexanoate + 5-(3,3-dimethylguanidino)-2-oxopentanoate</text>
        <dbReference type="Rhea" id="RHEA:77363"/>
        <dbReference type="ChEBI" id="CHEBI:35177"/>
        <dbReference type="ChEBI" id="CHEBI:58326"/>
        <dbReference type="ChEBI" id="CHEBI:58455"/>
        <dbReference type="ChEBI" id="CHEBI:197301"/>
    </reaction>
</comment>
<dbReference type="InterPro" id="IPR005814">
    <property type="entry name" value="Aminotrans_3"/>
</dbReference>
<evidence type="ECO:0000256" key="29">
    <source>
        <dbReference type="ARBA" id="ARBA00044257"/>
    </source>
</evidence>
<evidence type="ECO:0000256" key="34">
    <source>
        <dbReference type="ARBA" id="ARBA00048560"/>
    </source>
</evidence>
<comment type="catalytic activity">
    <reaction evidence="34">
        <text>N(omega),N(omega)-dimethyl-L-arginine + 2-oxobutanoate = 5-(3,3-dimethylguanidino)-2-oxopentanoate + (2S)-2-aminobutanoate</text>
        <dbReference type="Rhea" id="RHEA:77351"/>
        <dbReference type="ChEBI" id="CHEBI:16763"/>
        <dbReference type="ChEBI" id="CHEBI:58326"/>
        <dbReference type="ChEBI" id="CHEBI:74359"/>
        <dbReference type="ChEBI" id="CHEBI:197301"/>
    </reaction>
</comment>
<comment type="catalytic activity">
    <reaction evidence="22">
        <text>2-oxobutanoate + L-alanine = (2S)-2-aminobutanoate + pyruvate</text>
        <dbReference type="Rhea" id="RHEA:77355"/>
        <dbReference type="ChEBI" id="CHEBI:15361"/>
        <dbReference type="ChEBI" id="CHEBI:16763"/>
        <dbReference type="ChEBI" id="CHEBI:57972"/>
        <dbReference type="ChEBI" id="CHEBI:74359"/>
        <dbReference type="EC" id="2.6.1.44"/>
    </reaction>
</comment>
<comment type="catalytic activity">
    <reaction evidence="32">
        <text>L-ornithine + glyoxylate = 5-amino-2-oxopentanoate + glycine</text>
        <dbReference type="Rhea" id="RHEA:77331"/>
        <dbReference type="ChEBI" id="CHEBI:36655"/>
        <dbReference type="ChEBI" id="CHEBI:46911"/>
        <dbReference type="ChEBI" id="CHEBI:57305"/>
        <dbReference type="ChEBI" id="CHEBI:58802"/>
    </reaction>
</comment>
<dbReference type="Pfam" id="PF00202">
    <property type="entry name" value="Aminotran_3"/>
    <property type="match status" value="1"/>
</dbReference>
<evidence type="ECO:0000256" key="32">
    <source>
        <dbReference type="ARBA" id="ARBA00048264"/>
    </source>
</evidence>
<dbReference type="EMBL" id="JBJJXI010000085">
    <property type="protein sequence ID" value="KAL3395214.1"/>
    <property type="molecule type" value="Genomic_DNA"/>
</dbReference>
<dbReference type="SUPFAM" id="SSF53383">
    <property type="entry name" value="PLP-dependent transferases"/>
    <property type="match status" value="1"/>
</dbReference>
<comment type="catalytic activity">
    <reaction evidence="31">
        <text>N(omega),N(omega)-dimethyl-L-arginine + glyoxylate = 5-(3,3-dimethylguanidino)-2-oxopentanoate + glycine</text>
        <dbReference type="Rhea" id="RHEA:77311"/>
        <dbReference type="ChEBI" id="CHEBI:36655"/>
        <dbReference type="ChEBI" id="CHEBI:57305"/>
        <dbReference type="ChEBI" id="CHEBI:58326"/>
        <dbReference type="ChEBI" id="CHEBI:197301"/>
    </reaction>
</comment>
<comment type="catalytic activity">
    <reaction evidence="24">
        <text>L-ornithine + pyruvate = 5-amino-2-oxopentanoate + L-alanine</text>
        <dbReference type="Rhea" id="RHEA:77327"/>
        <dbReference type="ChEBI" id="CHEBI:15361"/>
        <dbReference type="ChEBI" id="CHEBI:46911"/>
        <dbReference type="ChEBI" id="CHEBI:57972"/>
        <dbReference type="ChEBI" id="CHEBI:58802"/>
    </reaction>
</comment>
<dbReference type="PANTHER" id="PTHR45688:SF3">
    <property type="entry name" value="ALANINE--GLYOXYLATE AMINOTRANSFERASE 2, MITOCHONDRIAL"/>
    <property type="match status" value="1"/>
</dbReference>
<dbReference type="EC" id="2.6.1.44" evidence="5"/>
<evidence type="ECO:0000256" key="22">
    <source>
        <dbReference type="ARBA" id="ARBA00043751"/>
    </source>
</evidence>
<comment type="catalytic activity">
    <reaction evidence="20">
        <text>(R)-3-amino-2-methylpropanoate + pyruvate = 2-methyl-3-oxopropanoate + L-alanine</text>
        <dbReference type="Rhea" id="RHEA:18393"/>
        <dbReference type="ChEBI" id="CHEBI:15361"/>
        <dbReference type="ChEBI" id="CHEBI:57700"/>
        <dbReference type="ChEBI" id="CHEBI:57731"/>
        <dbReference type="ChEBI" id="CHEBI:57972"/>
        <dbReference type="EC" id="2.6.1.40"/>
    </reaction>
    <physiologicalReaction direction="left-to-right" evidence="20">
        <dbReference type="Rhea" id="RHEA:18394"/>
    </physiologicalReaction>
</comment>
<comment type="function">
    <text evidence="38">Multifunctional aminotransferase with a broad substrate specificity. Catalyzes the conversion of glyoxylate to glycine using alanine as the amino donor. Catalyzes metabolism of not L- but the D-isomer of D-beta-aminoisobutyric acid to generate 2-methyl-3-oxopropanoate and alanine. Catalyzes the transfer of the amino group from beta-alanine to pyruvate to yield L-alanine and 3-oxopropanoate. Can metabolize NG-monomethyl-L-arginine (NMMA), asymmetric NG,NG-dimethyl-L-arginine (ADMA) and symmetric NG,N'G-dimethyl-L-arginine (SDMA). ADMA is a potent inhibitor of nitric-oxide (NO) synthase, and this activity provides mechanism through which the kidney regulates blood pressure.</text>
</comment>
<keyword evidence="41" id="KW-1185">Reference proteome</keyword>
<dbReference type="InterPro" id="IPR015421">
    <property type="entry name" value="PyrdxlP-dep_Trfase_major"/>
</dbReference>
<evidence type="ECO:0000256" key="14">
    <source>
        <dbReference type="ARBA" id="ARBA00041662"/>
    </source>
</evidence>
<dbReference type="InterPro" id="IPR015424">
    <property type="entry name" value="PyrdxlP-dep_Trfase"/>
</dbReference>
<evidence type="ECO:0000256" key="36">
    <source>
        <dbReference type="ARBA" id="ARBA00048916"/>
    </source>
</evidence>
<keyword evidence="8 39" id="KW-0663">Pyridoxal phosphate</keyword>
<dbReference type="EC" id="2.6.1.18" evidence="28"/>
<evidence type="ECO:0000256" key="7">
    <source>
        <dbReference type="ARBA" id="ARBA00022679"/>
    </source>
</evidence>
<comment type="catalytic activity">
    <reaction evidence="19">
        <text>(2S)-2-aminobutanoate + glyoxylate = 2-oxobutanoate + glycine</text>
        <dbReference type="Rhea" id="RHEA:77339"/>
        <dbReference type="ChEBI" id="CHEBI:16763"/>
        <dbReference type="ChEBI" id="CHEBI:36655"/>
        <dbReference type="ChEBI" id="CHEBI:57305"/>
        <dbReference type="ChEBI" id="CHEBI:74359"/>
    </reaction>
</comment>
<dbReference type="GO" id="GO:0016223">
    <property type="term" value="F:beta-alanine:pyruvate transaminase activity"/>
    <property type="evidence" value="ECO:0007669"/>
    <property type="project" value="UniProtKB-EC"/>
</dbReference>
<dbReference type="FunFam" id="3.40.640.10:FF:000055">
    <property type="entry name" value="Alanine--glyoxylate aminotransferase 2, mitochondrial"/>
    <property type="match status" value="1"/>
</dbReference>
<evidence type="ECO:0000256" key="10">
    <source>
        <dbReference type="ARBA" id="ARBA00023128"/>
    </source>
</evidence>